<feature type="transmembrane region" description="Helical" evidence="6">
    <location>
        <begin position="335"/>
        <end position="355"/>
    </location>
</feature>
<feature type="transmembrane region" description="Helical" evidence="6">
    <location>
        <begin position="20"/>
        <end position="37"/>
    </location>
</feature>
<proteinExistence type="inferred from homology"/>
<reference evidence="8 9" key="1">
    <citation type="submission" date="2020-08" db="EMBL/GenBank/DDBJ databases">
        <title>Genomic Encyclopedia of Type Strains, Phase IV (KMG-IV): sequencing the most valuable type-strain genomes for metagenomic binning, comparative biology and taxonomic classification.</title>
        <authorList>
            <person name="Goeker M."/>
        </authorList>
    </citation>
    <scope>NUCLEOTIDE SEQUENCE [LARGE SCALE GENOMIC DNA]</scope>
    <source>
        <strain evidence="8 9">DSM 16268</strain>
    </source>
</reference>
<feature type="transmembrane region" description="Helical" evidence="6">
    <location>
        <begin position="146"/>
        <end position="171"/>
    </location>
</feature>
<feature type="transmembrane region" description="Helical" evidence="6">
    <location>
        <begin position="361"/>
        <end position="384"/>
    </location>
</feature>
<dbReference type="PANTHER" id="PTHR30177:SF30">
    <property type="entry name" value="GLYCINE BETAINE UPTAKE SYSTEM PERMEASE PROTEIN YEHY"/>
    <property type="match status" value="1"/>
</dbReference>
<evidence type="ECO:0000259" key="7">
    <source>
        <dbReference type="PROSITE" id="PS50928"/>
    </source>
</evidence>
<dbReference type="AlphaFoldDB" id="A0A7W9FNK1"/>
<dbReference type="FunFam" id="1.10.3720.10:FF:000001">
    <property type="entry name" value="Glycine betaine ABC transporter, permease"/>
    <property type="match status" value="1"/>
</dbReference>
<dbReference type="Pfam" id="PF00528">
    <property type="entry name" value="BPD_transp_1"/>
    <property type="match status" value="1"/>
</dbReference>
<dbReference type="InterPro" id="IPR000515">
    <property type="entry name" value="MetI-like"/>
</dbReference>
<dbReference type="RefSeq" id="WP_343061160.1">
    <property type="nucleotide sequence ID" value="NZ_JACHOO010000006.1"/>
</dbReference>
<feature type="transmembrane region" description="Helical" evidence="6">
    <location>
        <begin position="234"/>
        <end position="258"/>
    </location>
</feature>
<keyword evidence="2 6" id="KW-0813">Transport</keyword>
<sequence>MSSATVEPAARGGRLDPLGVVLAVTGLAGLLLPFALARANRLVAGTAESLVAALPPGAAAATLAVLAAALGLALPRTGPWLRLAAGVAGLAALALAIGLVPQHLVAEGDRLARVGPGAGFWLLVLVFAMLLADATARLSLSPAARLGLLAAAILAVAGLFASGHFDGLSILREYANRAPAFWREGAQHIRLAVGSLAAAAIVGLPLGIACARRPGLRAAVLPVLNIVQTVPSMAMYGLMMVPLALLAAHVPLAAALGIRGIGAAPALIALFLYSLLPIAANTAIGIAGVPTSVLEAADGMGMTPRQRLFRVELPLALPVILAGIRIVLVQNIGLVTIAALIGGGGFGTFVFQGIGQAATDLVLLGALPTIALAFVGAVLLDALIDALERTPPP</sequence>
<dbReference type="GO" id="GO:0031460">
    <property type="term" value="P:glycine betaine transport"/>
    <property type="evidence" value="ECO:0007669"/>
    <property type="project" value="UniProtKB-ARBA"/>
</dbReference>
<dbReference type="InterPro" id="IPR051204">
    <property type="entry name" value="ABC_transp_perm/SBD"/>
</dbReference>
<evidence type="ECO:0000313" key="8">
    <source>
        <dbReference type="EMBL" id="MBB5753930.1"/>
    </source>
</evidence>
<keyword evidence="5 6" id="KW-0472">Membrane</keyword>
<evidence type="ECO:0000256" key="5">
    <source>
        <dbReference type="ARBA" id="ARBA00023136"/>
    </source>
</evidence>
<dbReference type="GO" id="GO:0005886">
    <property type="term" value="C:plasma membrane"/>
    <property type="evidence" value="ECO:0007669"/>
    <property type="project" value="UniProtKB-SubCell"/>
</dbReference>
<evidence type="ECO:0000256" key="1">
    <source>
        <dbReference type="ARBA" id="ARBA00004651"/>
    </source>
</evidence>
<dbReference type="PANTHER" id="PTHR30177">
    <property type="entry name" value="GLYCINE BETAINE/L-PROLINE TRANSPORT SYSTEM PERMEASE PROTEIN PROW"/>
    <property type="match status" value="1"/>
</dbReference>
<dbReference type="Gene3D" id="1.10.3720.10">
    <property type="entry name" value="MetI-like"/>
    <property type="match status" value="1"/>
</dbReference>
<keyword evidence="4 6" id="KW-1133">Transmembrane helix</keyword>
<dbReference type="Proteomes" id="UP000523821">
    <property type="component" value="Unassembled WGS sequence"/>
</dbReference>
<dbReference type="SUPFAM" id="SSF161098">
    <property type="entry name" value="MetI-like"/>
    <property type="match status" value="1"/>
</dbReference>
<dbReference type="CDD" id="cd06261">
    <property type="entry name" value="TM_PBP2"/>
    <property type="match status" value="1"/>
</dbReference>
<gene>
    <name evidence="8" type="ORF">GGQ63_003005</name>
</gene>
<dbReference type="GO" id="GO:0055085">
    <property type="term" value="P:transmembrane transport"/>
    <property type="evidence" value="ECO:0007669"/>
    <property type="project" value="InterPro"/>
</dbReference>
<protein>
    <submittedName>
        <fullName evidence="8">Osmoprotectant transport system permease protein</fullName>
    </submittedName>
</protein>
<feature type="transmembrane region" description="Helical" evidence="6">
    <location>
        <begin position="49"/>
        <end position="74"/>
    </location>
</feature>
<evidence type="ECO:0000313" key="9">
    <source>
        <dbReference type="Proteomes" id="UP000523821"/>
    </source>
</evidence>
<dbReference type="InterPro" id="IPR035906">
    <property type="entry name" value="MetI-like_sf"/>
</dbReference>
<organism evidence="8 9">
    <name type="scientific">Prosthecomicrobium pneumaticum</name>
    <dbReference type="NCBI Taxonomy" id="81895"/>
    <lineage>
        <taxon>Bacteria</taxon>
        <taxon>Pseudomonadati</taxon>
        <taxon>Pseudomonadota</taxon>
        <taxon>Alphaproteobacteria</taxon>
        <taxon>Hyphomicrobiales</taxon>
        <taxon>Kaistiaceae</taxon>
        <taxon>Prosthecomicrobium</taxon>
    </lineage>
</organism>
<dbReference type="EMBL" id="JACHOO010000006">
    <property type="protein sequence ID" value="MBB5753930.1"/>
    <property type="molecule type" value="Genomic_DNA"/>
</dbReference>
<evidence type="ECO:0000256" key="3">
    <source>
        <dbReference type="ARBA" id="ARBA00022692"/>
    </source>
</evidence>
<keyword evidence="3 6" id="KW-0812">Transmembrane</keyword>
<evidence type="ECO:0000256" key="2">
    <source>
        <dbReference type="ARBA" id="ARBA00022448"/>
    </source>
</evidence>
<feature type="transmembrane region" description="Helical" evidence="6">
    <location>
        <begin position="191"/>
        <end position="214"/>
    </location>
</feature>
<evidence type="ECO:0000256" key="6">
    <source>
        <dbReference type="RuleBase" id="RU363032"/>
    </source>
</evidence>
<name>A0A7W9FNK1_9HYPH</name>
<feature type="transmembrane region" description="Helical" evidence="6">
    <location>
        <begin position="120"/>
        <end position="140"/>
    </location>
</feature>
<accession>A0A7W9FNK1</accession>
<evidence type="ECO:0000256" key="4">
    <source>
        <dbReference type="ARBA" id="ARBA00022989"/>
    </source>
</evidence>
<keyword evidence="9" id="KW-1185">Reference proteome</keyword>
<feature type="transmembrane region" description="Helical" evidence="6">
    <location>
        <begin position="309"/>
        <end position="328"/>
    </location>
</feature>
<comment type="caution">
    <text evidence="8">The sequence shown here is derived from an EMBL/GenBank/DDBJ whole genome shotgun (WGS) entry which is preliminary data.</text>
</comment>
<feature type="domain" description="ABC transmembrane type-1" evidence="7">
    <location>
        <begin position="185"/>
        <end position="385"/>
    </location>
</feature>
<comment type="subcellular location">
    <subcellularLocation>
        <location evidence="1 6">Cell membrane</location>
        <topology evidence="1 6">Multi-pass membrane protein</topology>
    </subcellularLocation>
</comment>
<dbReference type="PROSITE" id="PS50928">
    <property type="entry name" value="ABC_TM1"/>
    <property type="match status" value="1"/>
</dbReference>
<feature type="transmembrane region" description="Helical" evidence="6">
    <location>
        <begin position="80"/>
        <end position="100"/>
    </location>
</feature>
<comment type="similarity">
    <text evidence="6">Belongs to the binding-protein-dependent transport system permease family.</text>
</comment>